<dbReference type="Pfam" id="PF01814">
    <property type="entry name" value="Hemerythrin"/>
    <property type="match status" value="1"/>
</dbReference>
<name>I8T7J3_9GAMM</name>
<comment type="caution">
    <text evidence="2">The sequence shown here is derived from an EMBL/GenBank/DDBJ whole genome shotgun (WGS) entry which is preliminary data.</text>
</comment>
<dbReference type="InterPro" id="IPR012312">
    <property type="entry name" value="Hemerythrin-like"/>
</dbReference>
<proteinExistence type="predicted"/>
<keyword evidence="4" id="KW-1185">Reference proteome</keyword>
<organism evidence="2 4">
    <name type="scientific">Hydrocarboniphaga effusa AP103</name>
    <dbReference type="NCBI Taxonomy" id="1172194"/>
    <lineage>
        <taxon>Bacteria</taxon>
        <taxon>Pseudomonadati</taxon>
        <taxon>Pseudomonadota</taxon>
        <taxon>Gammaproteobacteria</taxon>
        <taxon>Nevskiales</taxon>
        <taxon>Nevskiaceae</taxon>
        <taxon>Hydrocarboniphaga</taxon>
    </lineage>
</organism>
<evidence type="ECO:0000259" key="1">
    <source>
        <dbReference type="Pfam" id="PF01814"/>
    </source>
</evidence>
<gene>
    <name evidence="2" type="ORF">WQQ_00670</name>
    <name evidence="3" type="ORF">WQQ_02540</name>
</gene>
<dbReference type="PANTHER" id="PTHR35585">
    <property type="entry name" value="HHE DOMAIN PROTEIN (AFU_ORTHOLOGUE AFUA_4G00730)"/>
    <property type="match status" value="1"/>
</dbReference>
<evidence type="ECO:0000313" key="3">
    <source>
        <dbReference type="EMBL" id="EIT70117.1"/>
    </source>
</evidence>
<dbReference type="AlphaFoldDB" id="I8T7J3"/>
<sequence>MSLMNPRSSTHAIKLLETDHREVDAMFEAFEKATTGPDQTEIVSRICKALAIHTELEERIFYPESRNVLKSDGQDQVDEAYVEHASLKGLIQRLDGMRANEPLFKAYVTVLKEYVQHHVKEEEKDYFPDVEKTSLDLEAIGQRMLVLKEQLMTQLRDEGSPRGVVRAKLIESQPLPQRAMKKAA</sequence>
<accession>I8T7J3</accession>
<feature type="domain" description="Hemerythrin-like" evidence="1">
    <location>
        <begin position="11"/>
        <end position="128"/>
    </location>
</feature>
<dbReference type="EMBL" id="AKGD01000001">
    <property type="protein sequence ID" value="EIT69930.1"/>
    <property type="molecule type" value="Genomic_DNA"/>
</dbReference>
<reference evidence="2 4" key="1">
    <citation type="journal article" date="2012" name="J. Bacteriol.">
        <title>Genome Sequence of n-Alkane-Degrading Hydrocarboniphaga effusa Strain AP103T (ATCC BAA-332T).</title>
        <authorList>
            <person name="Chang H.K."/>
            <person name="Zylstra G.J."/>
            <person name="Chae J.C."/>
        </authorList>
    </citation>
    <scope>NUCLEOTIDE SEQUENCE [LARGE SCALE GENOMIC DNA]</scope>
    <source>
        <strain evidence="2 4">AP103</strain>
    </source>
</reference>
<dbReference type="EMBL" id="AKGD01000001">
    <property type="protein sequence ID" value="EIT70117.1"/>
    <property type="molecule type" value="Genomic_DNA"/>
</dbReference>
<protein>
    <recommendedName>
        <fullName evidence="1">Hemerythrin-like domain-containing protein</fullName>
    </recommendedName>
</protein>
<dbReference type="STRING" id="1172194.WQQ_00670"/>
<dbReference type="Gene3D" id="1.20.120.520">
    <property type="entry name" value="nmb1532 protein domain like"/>
    <property type="match status" value="1"/>
</dbReference>
<dbReference type="PANTHER" id="PTHR35585:SF1">
    <property type="entry name" value="HHE DOMAIN PROTEIN (AFU_ORTHOLOGUE AFUA_4G00730)"/>
    <property type="match status" value="1"/>
</dbReference>
<evidence type="ECO:0000313" key="4">
    <source>
        <dbReference type="Proteomes" id="UP000003704"/>
    </source>
</evidence>
<dbReference type="RefSeq" id="WP_007183213.1">
    <property type="nucleotide sequence ID" value="NZ_AKGD01000001.1"/>
</dbReference>
<dbReference type="Proteomes" id="UP000003704">
    <property type="component" value="Unassembled WGS sequence"/>
</dbReference>
<reference evidence="2" key="2">
    <citation type="submission" date="2012-05" db="EMBL/GenBank/DDBJ databases">
        <authorList>
            <person name="Park J.-H."/>
            <person name="Zylstra G.J."/>
            <person name="Chae J.-C."/>
        </authorList>
    </citation>
    <scope>NUCLEOTIDE SEQUENCE</scope>
    <source>
        <strain evidence="2">AP103</strain>
    </source>
</reference>
<evidence type="ECO:0000313" key="2">
    <source>
        <dbReference type="EMBL" id="EIT69930.1"/>
    </source>
</evidence>
<dbReference type="OrthoDB" id="9793637at2"/>